<dbReference type="Proteomes" id="UP000006512">
    <property type="component" value="Unassembled WGS sequence"/>
</dbReference>
<evidence type="ECO:0000313" key="2">
    <source>
        <dbReference type="Proteomes" id="UP000006512"/>
    </source>
</evidence>
<keyword evidence="2" id="KW-1185">Reference proteome</keyword>
<accession>F4QJE2</accession>
<evidence type="ECO:0008006" key="3">
    <source>
        <dbReference type="Google" id="ProtNLM"/>
    </source>
</evidence>
<gene>
    <name evidence="1" type="ORF">ABI_15650</name>
</gene>
<dbReference type="HOGENOM" id="CLU_2931150_0_0_5"/>
<dbReference type="AlphaFoldDB" id="F4QJE2"/>
<dbReference type="EMBL" id="GL883077">
    <property type="protein sequence ID" value="EGF93125.1"/>
    <property type="molecule type" value="Genomic_DNA"/>
</dbReference>
<evidence type="ECO:0000313" key="1">
    <source>
        <dbReference type="EMBL" id="EGF93125.1"/>
    </source>
</evidence>
<protein>
    <recommendedName>
        <fullName evidence="3">Glyoxalase/bleomycin resistance protein/dioxygenase</fullName>
    </recommendedName>
</protein>
<name>F4QJE2_9CAUL</name>
<sequence length="60" mass="6781">MDLNSDIHATQTHLEARGVVFINAPHMIHKHDNGIEEWMAFFNDNEGRPLALMAQVTPTP</sequence>
<dbReference type="RefSeq" id="WP_006272316.1">
    <property type="nucleotide sequence ID" value="NZ_GL883077.1"/>
</dbReference>
<organism evidence="1 2">
    <name type="scientific">Asticcacaulis biprosthecium C19</name>
    <dbReference type="NCBI Taxonomy" id="715226"/>
    <lineage>
        <taxon>Bacteria</taxon>
        <taxon>Pseudomonadati</taxon>
        <taxon>Pseudomonadota</taxon>
        <taxon>Alphaproteobacteria</taxon>
        <taxon>Caulobacterales</taxon>
        <taxon>Caulobacteraceae</taxon>
        <taxon>Asticcacaulis</taxon>
    </lineage>
</organism>
<dbReference type="OrthoDB" id="9804944at2"/>
<dbReference type="STRING" id="715226.ABI_15650"/>
<proteinExistence type="predicted"/>
<reference evidence="2" key="1">
    <citation type="submission" date="2011-03" db="EMBL/GenBank/DDBJ databases">
        <title>Draft genome sequence of Brevundimonas diminuta.</title>
        <authorList>
            <person name="Brown P.J.B."/>
            <person name="Buechlein A."/>
            <person name="Hemmerich C."/>
            <person name="Brun Y.V."/>
        </authorList>
    </citation>
    <scope>NUCLEOTIDE SEQUENCE [LARGE SCALE GENOMIC DNA]</scope>
    <source>
        <strain evidence="2">C19</strain>
    </source>
</reference>